<comment type="caution">
    <text evidence="6">The sequence shown here is derived from an EMBL/GenBank/DDBJ whole genome shotgun (WGS) entry which is preliminary data.</text>
</comment>
<accession>A0A100VRK1</accession>
<dbReference type="GO" id="GO:0016887">
    <property type="term" value="F:ATP hydrolysis activity"/>
    <property type="evidence" value="ECO:0007669"/>
    <property type="project" value="InterPro"/>
</dbReference>
<gene>
    <name evidence="6" type="ORF">PAHA3_4932</name>
</gene>
<dbReference type="SUPFAM" id="SSF52540">
    <property type="entry name" value="P-loop containing nucleoside triphosphate hydrolases"/>
    <property type="match status" value="1"/>
</dbReference>
<keyword evidence="1" id="KW-0813">Transport</keyword>
<evidence type="ECO:0000259" key="5">
    <source>
        <dbReference type="PROSITE" id="PS50893"/>
    </source>
</evidence>
<evidence type="ECO:0000256" key="2">
    <source>
        <dbReference type="ARBA" id="ARBA00022741"/>
    </source>
</evidence>
<dbReference type="Gene3D" id="3.40.50.300">
    <property type="entry name" value="P-loop containing nucleotide triphosphate hydrolases"/>
    <property type="match status" value="1"/>
</dbReference>
<proteinExistence type="predicted"/>
<evidence type="ECO:0000256" key="4">
    <source>
        <dbReference type="SAM" id="MobiDB-lite"/>
    </source>
</evidence>
<dbReference type="Proteomes" id="UP000069697">
    <property type="component" value="Unassembled WGS sequence"/>
</dbReference>
<organism evidence="6 7">
    <name type="scientific">Paenibacillus amylolyticus</name>
    <dbReference type="NCBI Taxonomy" id="1451"/>
    <lineage>
        <taxon>Bacteria</taxon>
        <taxon>Bacillati</taxon>
        <taxon>Bacillota</taxon>
        <taxon>Bacilli</taxon>
        <taxon>Bacillales</taxon>
        <taxon>Paenibacillaceae</taxon>
        <taxon>Paenibacillus</taxon>
    </lineage>
</organism>
<reference evidence="6 7" key="1">
    <citation type="journal article" date="2016" name="Genome Announc.">
        <title>Draft Genome Sequence of Paenibacillus amylolyticus Heshi-A3, Isolated from Fermented Rice Bran in a Japanese Fermented Seafood Dish.</title>
        <authorList>
            <person name="Akuzawa S."/>
            <person name="Nagaoka J."/>
            <person name="Kanekatsu M."/>
            <person name="Kubota E."/>
            <person name="Ohtake R."/>
            <person name="Suzuki T."/>
            <person name="Kanesaki Y."/>
        </authorList>
    </citation>
    <scope>NUCLEOTIDE SEQUENCE [LARGE SCALE GENOMIC DNA]</scope>
    <source>
        <strain evidence="6 7">Heshi-A3</strain>
    </source>
</reference>
<dbReference type="PANTHER" id="PTHR42788">
    <property type="entry name" value="TAURINE IMPORT ATP-BINDING PROTEIN-RELATED"/>
    <property type="match status" value="1"/>
</dbReference>
<name>A0A100VRK1_PAEAM</name>
<feature type="compositionally biased region" description="Basic and acidic residues" evidence="4">
    <location>
        <begin position="1"/>
        <end position="10"/>
    </location>
</feature>
<evidence type="ECO:0000256" key="3">
    <source>
        <dbReference type="ARBA" id="ARBA00022840"/>
    </source>
</evidence>
<dbReference type="InterPro" id="IPR017871">
    <property type="entry name" value="ABC_transporter-like_CS"/>
</dbReference>
<dbReference type="AlphaFoldDB" id="A0A100VRK1"/>
<dbReference type="PROSITE" id="PS50893">
    <property type="entry name" value="ABC_TRANSPORTER_2"/>
    <property type="match status" value="1"/>
</dbReference>
<dbReference type="Pfam" id="PF00005">
    <property type="entry name" value="ABC_tran"/>
    <property type="match status" value="1"/>
</dbReference>
<evidence type="ECO:0000313" key="6">
    <source>
        <dbReference type="EMBL" id="GAS84811.1"/>
    </source>
</evidence>
<dbReference type="SMART" id="SM00382">
    <property type="entry name" value="AAA"/>
    <property type="match status" value="1"/>
</dbReference>
<dbReference type="InterPro" id="IPR003439">
    <property type="entry name" value="ABC_transporter-like_ATP-bd"/>
</dbReference>
<dbReference type="PROSITE" id="PS00211">
    <property type="entry name" value="ABC_TRANSPORTER_1"/>
    <property type="match status" value="1"/>
</dbReference>
<feature type="region of interest" description="Disordered" evidence="4">
    <location>
        <begin position="1"/>
        <end position="24"/>
    </location>
</feature>
<protein>
    <submittedName>
        <fullName evidence="6">ABC transporter</fullName>
    </submittedName>
</protein>
<dbReference type="RefSeq" id="WP_082762983.1">
    <property type="nucleotide sequence ID" value="NZ_BCNV01000006.1"/>
</dbReference>
<sequence length="285" mass="31986">MEPKHGEKFHSATPDQPANATPALVPPALDVVNVHASFRERRSRLSVLNGLSLTVEQGEFVAIVGPSGCGKSTLFHIIGGLLKPQEGQVLMNDLNVTGQRGKISYMPQQPALFPWRTIEDNVLLAGEVASSAPPRAEALAEARKWLSSVGLAGFEQAYPHMLSGGMQQRAAFLRALLSPQELMLLDEPFSALDALTRSDMQRWLLDIWEQNRRSVLFITHNIEEALLLADRVYVLSNRPATVLHEVHVPFDRPRREEITEESSFLERKRQIAQWMREEQQKARLS</sequence>
<evidence type="ECO:0000313" key="7">
    <source>
        <dbReference type="Proteomes" id="UP000069697"/>
    </source>
</evidence>
<dbReference type="InterPro" id="IPR050166">
    <property type="entry name" value="ABC_transporter_ATP-bind"/>
</dbReference>
<keyword evidence="3" id="KW-0067">ATP-binding</keyword>
<evidence type="ECO:0000256" key="1">
    <source>
        <dbReference type="ARBA" id="ARBA00022448"/>
    </source>
</evidence>
<dbReference type="CDD" id="cd03293">
    <property type="entry name" value="ABC_NrtD_SsuB_transporters"/>
    <property type="match status" value="1"/>
</dbReference>
<dbReference type="InterPro" id="IPR027417">
    <property type="entry name" value="P-loop_NTPase"/>
</dbReference>
<dbReference type="PANTHER" id="PTHR42788:SF2">
    <property type="entry name" value="ABC TRANSPORTER ATP-BINDING PROTEIN"/>
    <property type="match status" value="1"/>
</dbReference>
<dbReference type="EMBL" id="BCNV01000006">
    <property type="protein sequence ID" value="GAS84811.1"/>
    <property type="molecule type" value="Genomic_DNA"/>
</dbReference>
<reference evidence="7" key="2">
    <citation type="submission" date="2016-01" db="EMBL/GenBank/DDBJ databases">
        <title>Draft Genome Sequence of Paenibacillus amylolyticus Heshi-A3 that Was Isolated from Fermented Rice Bran with Aging Salted Mackerel, Which Was Named Heshiko as Traditional Fermented Seafood in Japan.</title>
        <authorList>
            <person name="Akuzawa S."/>
            <person name="Nakagawa J."/>
            <person name="Kanekatsu T."/>
            <person name="Kubota E."/>
            <person name="Ohtake R."/>
            <person name="Suzuki T."/>
            <person name="Kanesaki Y."/>
        </authorList>
    </citation>
    <scope>NUCLEOTIDE SEQUENCE [LARGE SCALE GENOMIC DNA]</scope>
    <source>
        <strain evidence="7">Heshi-A3</strain>
    </source>
</reference>
<feature type="domain" description="ABC transporter" evidence="5">
    <location>
        <begin position="29"/>
        <end position="262"/>
    </location>
</feature>
<keyword evidence="2" id="KW-0547">Nucleotide-binding</keyword>
<dbReference type="GO" id="GO:0005524">
    <property type="term" value="F:ATP binding"/>
    <property type="evidence" value="ECO:0007669"/>
    <property type="project" value="UniProtKB-KW"/>
</dbReference>
<dbReference type="InterPro" id="IPR003593">
    <property type="entry name" value="AAA+_ATPase"/>
</dbReference>